<protein>
    <submittedName>
        <fullName evidence="1">Prepilin-type N-terminal cleavage/methylation domain-containing protein</fullName>
    </submittedName>
</protein>
<evidence type="ECO:0000313" key="2">
    <source>
        <dbReference type="Proteomes" id="UP001186452"/>
    </source>
</evidence>
<dbReference type="RefSeq" id="WP_317525127.1">
    <property type="nucleotide sequence ID" value="NZ_JAWJZI010000027.1"/>
</dbReference>
<gene>
    <name evidence="1" type="ORF">R2X38_25355</name>
</gene>
<dbReference type="InterPro" id="IPR012902">
    <property type="entry name" value="N_methyl_site"/>
</dbReference>
<keyword evidence="2" id="KW-1185">Reference proteome</keyword>
<reference evidence="1 2" key="1">
    <citation type="submission" date="2023-10" db="EMBL/GenBank/DDBJ databases">
        <title>Marine bacteria isolated from horseshoe crab.</title>
        <authorList>
            <person name="Cheng T.H."/>
        </authorList>
    </citation>
    <scope>NUCLEOTIDE SEQUENCE [LARGE SCALE GENOMIC DNA]</scope>
    <source>
        <strain evidence="1 2">HSC6</strain>
    </source>
</reference>
<name>A0ABU3ZQD6_9GAMM</name>
<dbReference type="Pfam" id="PF07963">
    <property type="entry name" value="N_methyl"/>
    <property type="match status" value="1"/>
</dbReference>
<sequence length="196" mass="21040">MMNRIKQYGMTLIELMLACAMGAVLLMVLSSVFASGLNSASRIGLQLSFDSQLHDLGQFIRADLRRAGFSLEGENAGTVRWADAPQTVYVSATQDCIAYAYELAEGGIEKVRFSSLYLNEEGELKLYTKQQSLAEPPKNIASACSGGEVITVSSEMLLTGFTVDLAQFPLIAVVMSARSPVSGAQDSSQLNVAVLN</sequence>
<dbReference type="Proteomes" id="UP001186452">
    <property type="component" value="Unassembled WGS sequence"/>
</dbReference>
<dbReference type="NCBIfam" id="TIGR02532">
    <property type="entry name" value="IV_pilin_GFxxxE"/>
    <property type="match status" value="1"/>
</dbReference>
<proteinExistence type="predicted"/>
<evidence type="ECO:0000313" key="1">
    <source>
        <dbReference type="EMBL" id="MDV5172334.1"/>
    </source>
</evidence>
<accession>A0ABU3ZQD6</accession>
<organism evidence="1 2">
    <name type="scientific">Photobacterium rosenbergii</name>
    <dbReference type="NCBI Taxonomy" id="294936"/>
    <lineage>
        <taxon>Bacteria</taxon>
        <taxon>Pseudomonadati</taxon>
        <taxon>Pseudomonadota</taxon>
        <taxon>Gammaproteobacteria</taxon>
        <taxon>Vibrionales</taxon>
        <taxon>Vibrionaceae</taxon>
        <taxon>Photobacterium</taxon>
    </lineage>
</organism>
<comment type="caution">
    <text evidence="1">The sequence shown here is derived from an EMBL/GenBank/DDBJ whole genome shotgun (WGS) entry which is preliminary data.</text>
</comment>
<dbReference type="EMBL" id="JAWJZI010000027">
    <property type="protein sequence ID" value="MDV5172334.1"/>
    <property type="molecule type" value="Genomic_DNA"/>
</dbReference>